<dbReference type="Gene3D" id="2.40.170.20">
    <property type="entry name" value="TonB-dependent receptor, beta-barrel domain"/>
    <property type="match status" value="1"/>
</dbReference>
<evidence type="ECO:0000256" key="3">
    <source>
        <dbReference type="ARBA" id="ARBA00022452"/>
    </source>
</evidence>
<evidence type="ECO:0000256" key="5">
    <source>
        <dbReference type="ARBA" id="ARBA00022729"/>
    </source>
</evidence>
<reference evidence="15 16" key="1">
    <citation type="submission" date="2023-07" db="EMBL/GenBank/DDBJ databases">
        <title>Functional and genomic diversity of the sorghum phyllosphere microbiome.</title>
        <authorList>
            <person name="Shade A."/>
        </authorList>
    </citation>
    <scope>NUCLEOTIDE SEQUENCE [LARGE SCALE GENOMIC DNA]</scope>
    <source>
        <strain evidence="15 16">SORGH_AS_0892</strain>
    </source>
</reference>
<evidence type="ECO:0000256" key="8">
    <source>
        <dbReference type="ARBA" id="ARBA00023170"/>
    </source>
</evidence>
<dbReference type="RefSeq" id="WP_307186348.1">
    <property type="nucleotide sequence ID" value="NZ_JAUTBA010000001.1"/>
</dbReference>
<evidence type="ECO:0000256" key="9">
    <source>
        <dbReference type="ARBA" id="ARBA00023237"/>
    </source>
</evidence>
<evidence type="ECO:0000313" key="16">
    <source>
        <dbReference type="Proteomes" id="UP001244640"/>
    </source>
</evidence>
<name>A0ABU0U728_9SPHI</name>
<evidence type="ECO:0000256" key="2">
    <source>
        <dbReference type="ARBA" id="ARBA00022448"/>
    </source>
</evidence>
<keyword evidence="9 10" id="KW-0998">Cell outer membrane</keyword>
<dbReference type="EMBL" id="JAUTBA010000001">
    <property type="protein sequence ID" value="MDQ1150756.1"/>
    <property type="molecule type" value="Genomic_DNA"/>
</dbReference>
<evidence type="ECO:0000256" key="11">
    <source>
        <dbReference type="RuleBase" id="RU003357"/>
    </source>
</evidence>
<keyword evidence="3 10" id="KW-1134">Transmembrane beta strand</keyword>
<dbReference type="PANTHER" id="PTHR30069:SF29">
    <property type="entry name" value="HEMOGLOBIN AND HEMOGLOBIN-HAPTOGLOBIN-BINDING PROTEIN 1-RELATED"/>
    <property type="match status" value="1"/>
</dbReference>
<keyword evidence="4 10" id="KW-0812">Transmembrane</keyword>
<evidence type="ECO:0000256" key="12">
    <source>
        <dbReference type="SAM" id="SignalP"/>
    </source>
</evidence>
<dbReference type="Gene3D" id="2.170.130.10">
    <property type="entry name" value="TonB-dependent receptor, plug domain"/>
    <property type="match status" value="1"/>
</dbReference>
<evidence type="ECO:0000256" key="7">
    <source>
        <dbReference type="ARBA" id="ARBA00023136"/>
    </source>
</evidence>
<dbReference type="NCBIfam" id="TIGR04056">
    <property type="entry name" value="OMP_RagA_SusC"/>
    <property type="match status" value="1"/>
</dbReference>
<organism evidence="15 16">
    <name type="scientific">Sphingobacterium zeae</name>
    <dbReference type="NCBI Taxonomy" id="1776859"/>
    <lineage>
        <taxon>Bacteria</taxon>
        <taxon>Pseudomonadati</taxon>
        <taxon>Bacteroidota</taxon>
        <taxon>Sphingobacteriia</taxon>
        <taxon>Sphingobacteriales</taxon>
        <taxon>Sphingobacteriaceae</taxon>
        <taxon>Sphingobacterium</taxon>
    </lineage>
</organism>
<feature type="domain" description="TonB-dependent receptor-like beta-barrel" evidence="13">
    <location>
        <begin position="397"/>
        <end position="899"/>
    </location>
</feature>
<dbReference type="InterPro" id="IPR000531">
    <property type="entry name" value="Beta-barrel_TonB"/>
</dbReference>
<dbReference type="PROSITE" id="PS52016">
    <property type="entry name" value="TONB_DEPENDENT_REC_3"/>
    <property type="match status" value="1"/>
</dbReference>
<evidence type="ECO:0000256" key="6">
    <source>
        <dbReference type="ARBA" id="ARBA00023077"/>
    </source>
</evidence>
<keyword evidence="5 12" id="KW-0732">Signal</keyword>
<comment type="similarity">
    <text evidence="10 11">Belongs to the TonB-dependent receptor family.</text>
</comment>
<dbReference type="InterPro" id="IPR037066">
    <property type="entry name" value="Plug_dom_sf"/>
</dbReference>
<dbReference type="Proteomes" id="UP001244640">
    <property type="component" value="Unassembled WGS sequence"/>
</dbReference>
<dbReference type="SUPFAM" id="SSF49464">
    <property type="entry name" value="Carboxypeptidase regulatory domain-like"/>
    <property type="match status" value="1"/>
</dbReference>
<keyword evidence="7 10" id="KW-0472">Membrane</keyword>
<evidence type="ECO:0000256" key="1">
    <source>
        <dbReference type="ARBA" id="ARBA00004571"/>
    </source>
</evidence>
<dbReference type="SUPFAM" id="SSF56935">
    <property type="entry name" value="Porins"/>
    <property type="match status" value="1"/>
</dbReference>
<dbReference type="Pfam" id="PF13715">
    <property type="entry name" value="CarbopepD_reg_2"/>
    <property type="match status" value="1"/>
</dbReference>
<proteinExistence type="inferred from homology"/>
<feature type="domain" description="TonB-dependent receptor plug" evidence="14">
    <location>
        <begin position="113"/>
        <end position="228"/>
    </location>
</feature>
<comment type="subcellular location">
    <subcellularLocation>
        <location evidence="1 10">Cell outer membrane</location>
        <topology evidence="1 10">Multi-pass membrane protein</topology>
    </subcellularLocation>
</comment>
<feature type="signal peptide" evidence="12">
    <location>
        <begin position="1"/>
        <end position="19"/>
    </location>
</feature>
<evidence type="ECO:0000256" key="10">
    <source>
        <dbReference type="PROSITE-ProRule" id="PRU01360"/>
    </source>
</evidence>
<comment type="caution">
    <text evidence="15">The sequence shown here is derived from an EMBL/GenBank/DDBJ whole genome shotgun (WGS) entry which is preliminary data.</text>
</comment>
<dbReference type="Gene3D" id="2.60.40.1120">
    <property type="entry name" value="Carboxypeptidase-like, regulatory domain"/>
    <property type="match status" value="1"/>
</dbReference>
<keyword evidence="16" id="KW-1185">Reference proteome</keyword>
<dbReference type="NCBIfam" id="TIGR04057">
    <property type="entry name" value="SusC_RagA_signa"/>
    <property type="match status" value="1"/>
</dbReference>
<dbReference type="PANTHER" id="PTHR30069">
    <property type="entry name" value="TONB-DEPENDENT OUTER MEMBRANE RECEPTOR"/>
    <property type="match status" value="1"/>
</dbReference>
<sequence>MKIHLLIILYLFSCLEAFSQSIQITGSVKNLSGEPLIGVTVGIENSSTVTKTNNDGFYTIKAPKNANLNFSSVGYQSITVATSNRKTIDVILQEDTKKIDEVIVNVGYGTMKKSDLTGAVSSITAESIQQSVPTTIDQVFQGRIAGLQMSSNSGLPGGGSSVQIRGINSINSTNEPIYVVDGVIMSGQTGNNDVNALAGINPNDIESIEVLKDASASAIYGAQGANGVIIITMKKGKNARPIISFNAKYGLEELPKKIKMMNLSEYAVHHNAFSNVLGYGYRTDFAHPEYLGEGTNWQDELYRVGKLQTYDVAVRGGTKISNYAVSAGYLDQDGIIYGAGFKRFTFRLNQETELRPWLKMGAVLNANYTKQATAVSAWSVVGSSLLQTPSIPVRNADGTFGGPSSEYDANNLGFANPLAIAQLNQRNRTQFGGRGNFYLEFKPTTWMNFRSELTGEGNTNNYQQFLPAYTFGASIKSNAETRHEKSFNTFWSLKNLLNFNKDFGTKHKTTFMLGNEVIATRYEFLMGERQYGSSELPGLDAGDAEYDSNAGNSNETKRVSFLARGTYNYDDRYLFTATFRRDGSHNFSRGHRWGNFPSAALAWRVSQERFFAPLKNTIDDFKFRVSYGAVGNANVDAFAYQAILANALTNNWGVGYSTSNIPNEYITWETTKSWNIGLDLSFLKRRVELVFDAYNKITDDLLLRLSLPSFTGTRGNTPGSAAPPYYNIGAIQNKGIEFSLNTHNVKKPDFNWRSGLVFTLNRNKVTRMNTSTATIQQIDYSNGTNIITQTMQGQPISQFYGYKQIGRINSAADYLKDNGNGTSTVVTATFKNRIGDIVNNEGLATSTYVGDILYADLNQDGIINDADMALIGSPLPKFTFGLNNTFNYKNFDFTLFLNGSFGHKIFNILRTSLDNPRTYSNVRKEVANYAQIGYYDGNAENTNVWNAYVLPGSDPELGRLSVRDAQNSIFSDRFVEDGTFLRVQNIALGYRFPTKFLSKYNINTIRVYSNLQNVFIFTKYKGYTPEVGSSSGQSMLRYGVDGGFVPSPRTYTLGLDITF</sequence>
<dbReference type="Pfam" id="PF07715">
    <property type="entry name" value="Plug"/>
    <property type="match status" value="1"/>
</dbReference>
<dbReference type="InterPro" id="IPR023996">
    <property type="entry name" value="TonB-dep_OMP_SusC/RagA"/>
</dbReference>
<keyword evidence="8" id="KW-0675">Receptor</keyword>
<evidence type="ECO:0000259" key="13">
    <source>
        <dbReference type="Pfam" id="PF00593"/>
    </source>
</evidence>
<keyword evidence="2 10" id="KW-0813">Transport</keyword>
<dbReference type="InterPro" id="IPR039426">
    <property type="entry name" value="TonB-dep_rcpt-like"/>
</dbReference>
<dbReference type="InterPro" id="IPR012910">
    <property type="entry name" value="Plug_dom"/>
</dbReference>
<protein>
    <submittedName>
        <fullName evidence="15">TonB-linked SusC/RagA family outer membrane protein</fullName>
    </submittedName>
</protein>
<dbReference type="InterPro" id="IPR008969">
    <property type="entry name" value="CarboxyPept-like_regulatory"/>
</dbReference>
<keyword evidence="6 11" id="KW-0798">TonB box</keyword>
<gene>
    <name evidence="15" type="ORF">QE382_002740</name>
</gene>
<feature type="chain" id="PRO_5046078077" evidence="12">
    <location>
        <begin position="20"/>
        <end position="1059"/>
    </location>
</feature>
<evidence type="ECO:0000256" key="4">
    <source>
        <dbReference type="ARBA" id="ARBA00022692"/>
    </source>
</evidence>
<dbReference type="Pfam" id="PF00593">
    <property type="entry name" value="TonB_dep_Rec_b-barrel"/>
    <property type="match status" value="1"/>
</dbReference>
<evidence type="ECO:0000259" key="14">
    <source>
        <dbReference type="Pfam" id="PF07715"/>
    </source>
</evidence>
<dbReference type="InterPro" id="IPR023997">
    <property type="entry name" value="TonB-dep_OMP_SusC/RagA_CS"/>
</dbReference>
<accession>A0ABU0U728</accession>
<dbReference type="InterPro" id="IPR036942">
    <property type="entry name" value="Beta-barrel_TonB_sf"/>
</dbReference>
<evidence type="ECO:0000313" key="15">
    <source>
        <dbReference type="EMBL" id="MDQ1150756.1"/>
    </source>
</evidence>